<evidence type="ECO:0000256" key="4">
    <source>
        <dbReference type="ARBA" id="ARBA00025453"/>
    </source>
</evidence>
<dbReference type="GO" id="GO:0003735">
    <property type="term" value="F:structural constituent of ribosome"/>
    <property type="evidence" value="ECO:0007669"/>
    <property type="project" value="TreeGrafter"/>
</dbReference>
<dbReference type="InterPro" id="IPR050437">
    <property type="entry name" value="Ribos_protein_bS1-like"/>
</dbReference>
<dbReference type="GO" id="GO:0005737">
    <property type="term" value="C:cytoplasm"/>
    <property type="evidence" value="ECO:0007669"/>
    <property type="project" value="UniProtKB-ARBA"/>
</dbReference>
<keyword evidence="7" id="KW-1185">Reference proteome</keyword>
<dbReference type="PROSITE" id="PS50126">
    <property type="entry name" value="S1"/>
    <property type="match status" value="3"/>
</dbReference>
<keyword evidence="2" id="KW-0689">Ribosomal protein</keyword>
<dbReference type="SMART" id="SM00316">
    <property type="entry name" value="S1"/>
    <property type="match status" value="3"/>
</dbReference>
<dbReference type="FunFam" id="2.40.50.140:FF:000051">
    <property type="entry name" value="RNA-binding transcriptional accessory protein"/>
    <property type="match status" value="1"/>
</dbReference>
<dbReference type="InterPro" id="IPR035104">
    <property type="entry name" value="Ribosomal_protein_S1-like"/>
</dbReference>
<feature type="domain" description="S1 motif" evidence="5">
    <location>
        <begin position="115"/>
        <end position="184"/>
    </location>
</feature>
<comment type="function">
    <text evidence="4">Associates with the EF-Tu.GDP complex and induces the exchange of GDP to GTP. It remains bound to the aminoacyl-tRNA.EF-Tu.GTP complex up to the GTP hydrolysis stage on the ribosome.</text>
</comment>
<protein>
    <recommendedName>
        <fullName evidence="5">S1 motif domain-containing protein</fullName>
    </recommendedName>
</protein>
<dbReference type="SUPFAM" id="SSF50249">
    <property type="entry name" value="Nucleic acid-binding proteins"/>
    <property type="match status" value="3"/>
</dbReference>
<accession>A0AAV1IHW4</accession>
<dbReference type="PANTHER" id="PTHR10724:SF7">
    <property type="entry name" value="SMALL RIBOSOMAL SUBUNIT PROTEIN BS1C"/>
    <property type="match status" value="1"/>
</dbReference>
<evidence type="ECO:0000313" key="7">
    <source>
        <dbReference type="Proteomes" id="UP001314263"/>
    </source>
</evidence>
<dbReference type="CDD" id="cd04465">
    <property type="entry name" value="S1_RPS1_repeat_ec2_hs2"/>
    <property type="match status" value="1"/>
</dbReference>
<dbReference type="InterPro" id="IPR012340">
    <property type="entry name" value="NA-bd_OB-fold"/>
</dbReference>
<organism evidence="6 7">
    <name type="scientific">Coccomyxa viridis</name>
    <dbReference type="NCBI Taxonomy" id="1274662"/>
    <lineage>
        <taxon>Eukaryota</taxon>
        <taxon>Viridiplantae</taxon>
        <taxon>Chlorophyta</taxon>
        <taxon>core chlorophytes</taxon>
        <taxon>Trebouxiophyceae</taxon>
        <taxon>Trebouxiophyceae incertae sedis</taxon>
        <taxon>Coccomyxaceae</taxon>
        <taxon>Coccomyxa</taxon>
    </lineage>
</organism>
<comment type="caution">
    <text evidence="6">The sequence shown here is derived from an EMBL/GenBank/DDBJ whole genome shotgun (WGS) entry which is preliminary data.</text>
</comment>
<feature type="domain" description="S1 motif" evidence="5">
    <location>
        <begin position="202"/>
        <end position="272"/>
    </location>
</feature>
<evidence type="ECO:0000256" key="1">
    <source>
        <dbReference type="ARBA" id="ARBA00006767"/>
    </source>
</evidence>
<evidence type="ECO:0000259" key="5">
    <source>
        <dbReference type="PROSITE" id="PS50126"/>
    </source>
</evidence>
<dbReference type="Proteomes" id="UP001314263">
    <property type="component" value="Unassembled WGS sequence"/>
</dbReference>
<dbReference type="Pfam" id="PF00575">
    <property type="entry name" value="S1"/>
    <property type="match status" value="2"/>
</dbReference>
<dbReference type="GO" id="GO:1990904">
    <property type="term" value="C:ribonucleoprotein complex"/>
    <property type="evidence" value="ECO:0007669"/>
    <property type="project" value="UniProtKB-KW"/>
</dbReference>
<dbReference type="InterPro" id="IPR003029">
    <property type="entry name" value="S1_domain"/>
</dbReference>
<dbReference type="PRINTS" id="PR00681">
    <property type="entry name" value="RIBOSOMALS1"/>
</dbReference>
<reference evidence="6 7" key="1">
    <citation type="submission" date="2023-10" db="EMBL/GenBank/DDBJ databases">
        <authorList>
            <person name="Maclean D."/>
            <person name="Macfadyen A."/>
        </authorList>
    </citation>
    <scope>NUCLEOTIDE SEQUENCE [LARGE SCALE GENOMIC DNA]</scope>
</reference>
<dbReference type="GO" id="GO:0006412">
    <property type="term" value="P:translation"/>
    <property type="evidence" value="ECO:0007669"/>
    <property type="project" value="TreeGrafter"/>
</dbReference>
<proteinExistence type="inferred from homology"/>
<evidence type="ECO:0000256" key="3">
    <source>
        <dbReference type="ARBA" id="ARBA00023274"/>
    </source>
</evidence>
<sequence>MMGTLNANTSSCVCQGRVEGYRSLQALPRRKHASSTLAISARQYGRSIPSRSSAFTTRVAAVEEEAPAASQQAATTSDAEEDDEFKFAFDFTNTDDLYKRFNELIERQAPELQVGDRVIGTVASVDQAGAYVDFGGKMPLFCPLQECSIVKLQSAEQALVPDQPREFLVNFQDRRSGEMRLSIRAIEQELVWQRLRQLQAEGATVVATVESARPAGLICKVFDALTGFIPGSHVLESPGLPHVEFEDLIGQEMTVKVLEAIEEKDRLILSNKKTAFETNKKLSYTVGDVVEGTVATIQPYGAFVNIGPDLNGLLHISQISHDRISAVEQVLEIGQKLKVMILTLDKEKGRVSLSTKKLEPTPGDMVRDPNLVYTRADEMAAAFRERYQQAEAEARGI</sequence>
<dbReference type="GO" id="GO:0003729">
    <property type="term" value="F:mRNA binding"/>
    <property type="evidence" value="ECO:0007669"/>
    <property type="project" value="UniProtKB-ARBA"/>
</dbReference>
<gene>
    <name evidence="6" type="ORF">CVIRNUC_009016</name>
</gene>
<dbReference type="AlphaFoldDB" id="A0AAV1IHW4"/>
<dbReference type="EMBL" id="CAUYUE010000013">
    <property type="protein sequence ID" value="CAK0785805.1"/>
    <property type="molecule type" value="Genomic_DNA"/>
</dbReference>
<keyword evidence="3" id="KW-0687">Ribonucleoprotein</keyword>
<evidence type="ECO:0000256" key="2">
    <source>
        <dbReference type="ARBA" id="ARBA00022980"/>
    </source>
</evidence>
<dbReference type="CDD" id="cd05692">
    <property type="entry name" value="S1_RPS1_repeat_hs4"/>
    <property type="match status" value="1"/>
</dbReference>
<dbReference type="GO" id="GO:0005840">
    <property type="term" value="C:ribosome"/>
    <property type="evidence" value="ECO:0007669"/>
    <property type="project" value="UniProtKB-KW"/>
</dbReference>
<dbReference type="PANTHER" id="PTHR10724">
    <property type="entry name" value="30S RIBOSOMAL PROTEIN S1"/>
    <property type="match status" value="1"/>
</dbReference>
<evidence type="ECO:0000313" key="6">
    <source>
        <dbReference type="EMBL" id="CAK0785805.1"/>
    </source>
</evidence>
<dbReference type="Gene3D" id="2.40.50.140">
    <property type="entry name" value="Nucleic acid-binding proteins"/>
    <property type="match status" value="3"/>
</dbReference>
<name>A0AAV1IHW4_9CHLO</name>
<comment type="similarity">
    <text evidence="1">Belongs to the bacterial ribosomal protein bS1 family.</text>
</comment>
<feature type="domain" description="S1 motif" evidence="5">
    <location>
        <begin position="287"/>
        <end position="356"/>
    </location>
</feature>